<dbReference type="GO" id="GO:1904491">
    <property type="term" value="P:protein localization to ciliary transition zone"/>
    <property type="evidence" value="ECO:0007669"/>
    <property type="project" value="TreeGrafter"/>
</dbReference>
<evidence type="ECO:0000313" key="9">
    <source>
        <dbReference type="EMBL" id="KAG5182228.1"/>
    </source>
</evidence>
<keyword evidence="10" id="KW-1185">Reference proteome</keyword>
<dbReference type="AlphaFoldDB" id="A0A836CEI2"/>
<organism evidence="9 10">
    <name type="scientific">Tribonema minus</name>
    <dbReference type="NCBI Taxonomy" id="303371"/>
    <lineage>
        <taxon>Eukaryota</taxon>
        <taxon>Sar</taxon>
        <taxon>Stramenopiles</taxon>
        <taxon>Ochrophyta</taxon>
        <taxon>PX clade</taxon>
        <taxon>Xanthophyceae</taxon>
        <taxon>Tribonematales</taxon>
        <taxon>Tribonemataceae</taxon>
        <taxon>Tribonema</taxon>
    </lineage>
</organism>
<keyword evidence="4 8" id="KW-0812">Transmembrane</keyword>
<dbReference type="OrthoDB" id="430207at2759"/>
<comment type="similarity">
    <text evidence="2">Belongs to the peroxisomal membrane protein PXMP2/4 family.</text>
</comment>
<evidence type="ECO:0000256" key="6">
    <source>
        <dbReference type="ARBA" id="ARBA00022989"/>
    </source>
</evidence>
<feature type="transmembrane region" description="Helical" evidence="8">
    <location>
        <begin position="56"/>
        <end position="75"/>
    </location>
</feature>
<comment type="subcellular location">
    <subcellularLocation>
        <location evidence="1">Membrane</location>
        <topology evidence="1">Multi-pass membrane protein</topology>
    </subcellularLocation>
</comment>
<dbReference type="InterPro" id="IPR007248">
    <property type="entry name" value="Mpv17_PMP22"/>
</dbReference>
<evidence type="ECO:0000256" key="5">
    <source>
        <dbReference type="ARBA" id="ARBA00022794"/>
    </source>
</evidence>
<dbReference type="PANTHER" id="PTHR34341">
    <property type="entry name" value="TRANSMEMBRANE PROTEIN 107"/>
    <property type="match status" value="1"/>
</dbReference>
<proteinExistence type="inferred from homology"/>
<feature type="transmembrane region" description="Helical" evidence="8">
    <location>
        <begin position="245"/>
        <end position="268"/>
    </location>
</feature>
<dbReference type="GO" id="GO:0036038">
    <property type="term" value="C:MKS complex"/>
    <property type="evidence" value="ECO:0007669"/>
    <property type="project" value="TreeGrafter"/>
</dbReference>
<gene>
    <name evidence="9" type="ORF">JKP88DRAFT_348940</name>
</gene>
<keyword evidence="6 8" id="KW-1133">Transmembrane helix</keyword>
<feature type="transmembrane region" description="Helical" evidence="8">
    <location>
        <begin position="115"/>
        <end position="138"/>
    </location>
</feature>
<dbReference type="Pfam" id="PF04117">
    <property type="entry name" value="Mpv17_PMP22"/>
    <property type="match status" value="1"/>
</dbReference>
<evidence type="ECO:0000256" key="8">
    <source>
        <dbReference type="SAM" id="Phobius"/>
    </source>
</evidence>
<dbReference type="GO" id="GO:1905515">
    <property type="term" value="P:non-motile cilium assembly"/>
    <property type="evidence" value="ECO:0007669"/>
    <property type="project" value="TreeGrafter"/>
</dbReference>
<dbReference type="Pfam" id="PF14995">
    <property type="entry name" value="TMEM107"/>
    <property type="match status" value="1"/>
</dbReference>
<reference evidence="9" key="1">
    <citation type="submission" date="2021-02" db="EMBL/GenBank/DDBJ databases">
        <title>First Annotated Genome of the Yellow-green Alga Tribonema minus.</title>
        <authorList>
            <person name="Mahan K.M."/>
        </authorList>
    </citation>
    <scope>NUCLEOTIDE SEQUENCE</scope>
    <source>
        <strain evidence="9">UTEX B ZZ1240</strain>
    </source>
</reference>
<dbReference type="Proteomes" id="UP000664859">
    <property type="component" value="Unassembled WGS sequence"/>
</dbReference>
<evidence type="ECO:0000256" key="2">
    <source>
        <dbReference type="ARBA" id="ARBA00006824"/>
    </source>
</evidence>
<feature type="transmembrane region" description="Helical" evidence="8">
    <location>
        <begin position="211"/>
        <end position="233"/>
    </location>
</feature>
<feature type="transmembrane region" description="Helical" evidence="8">
    <location>
        <begin position="87"/>
        <end position="109"/>
    </location>
</feature>
<evidence type="ECO:0000256" key="1">
    <source>
        <dbReference type="ARBA" id="ARBA00004141"/>
    </source>
</evidence>
<dbReference type="InterPro" id="IPR029248">
    <property type="entry name" value="TMEM107"/>
</dbReference>
<evidence type="ECO:0000256" key="7">
    <source>
        <dbReference type="ARBA" id="ARBA00023136"/>
    </source>
</evidence>
<name>A0A836CEI2_9STRA</name>
<comment type="caution">
    <text evidence="9">The sequence shown here is derived from an EMBL/GenBank/DDBJ whole genome shotgun (WGS) entry which is preliminary data.</text>
</comment>
<dbReference type="EMBL" id="JAFCMP010000257">
    <property type="protein sequence ID" value="KAG5182228.1"/>
    <property type="molecule type" value="Genomic_DNA"/>
</dbReference>
<dbReference type="GO" id="GO:0016020">
    <property type="term" value="C:membrane"/>
    <property type="evidence" value="ECO:0007669"/>
    <property type="project" value="UniProtKB-SubCell"/>
</dbReference>
<sequence length="367" mass="40151">MSVQTLVPARFSCLMLHLVATSAIFHTRGTLLSVTIDPRDTASQQYAVYQNNETTLFVLLAVSYICFAIELAGFASGLTLHQIGLHLCCTVLHLAGLACVLAMVLNVWTAEAYKFIFGFFVLVPALMDSSVVFFHMIVRGKILEFMEIRLYEVLKIGTLYTKAQASFPRATCVTQGCLLSVLGDALSQEIYRRAEPQEPGEPNFKFSKKRFLIAGAAGCVFDGFVIPTWYGLLHGLVPGHTRFRGLVMTAIDLCILSTCGNLANMMLCNLLGSGSLQKACANMMLRNLLGSGSLQKAWRETRAKVLGVILLDLRLFPAYDIIVFSFVPKHVQALCTAFVCCLWNCYLSSVTAASARTERLAAAATGV</sequence>
<evidence type="ECO:0000256" key="4">
    <source>
        <dbReference type="ARBA" id="ARBA00022692"/>
    </source>
</evidence>
<keyword evidence="7 8" id="KW-0472">Membrane</keyword>
<keyword evidence="5" id="KW-0970">Cilium biogenesis/degradation</keyword>
<feature type="transmembrane region" description="Helical" evidence="8">
    <location>
        <begin position="12"/>
        <end position="36"/>
    </location>
</feature>
<evidence type="ECO:0000256" key="3">
    <source>
        <dbReference type="ARBA" id="ARBA00015652"/>
    </source>
</evidence>
<accession>A0A836CEI2</accession>
<evidence type="ECO:0000313" key="10">
    <source>
        <dbReference type="Proteomes" id="UP000664859"/>
    </source>
</evidence>
<protein>
    <recommendedName>
        <fullName evidence="3">Transmembrane protein 107</fullName>
    </recommendedName>
</protein>
<dbReference type="PANTHER" id="PTHR34341:SF1">
    <property type="entry name" value="TRANSMEMBRANE PROTEIN 107"/>
    <property type="match status" value="1"/>
</dbReference>